<sequence length="85" mass="9299">MIKSVHSMAGLPWIAAMAFFNAGDGCHHTEPAIANSLQRSPQARLCRIKSLSGNMLFFLYYLPMLLIRNACITPLMLSLSVSTGT</sequence>
<proteinExistence type="predicted"/>
<dbReference type="EMBL" id="CP013970">
    <property type="protein sequence ID" value="AXF77820.1"/>
    <property type="molecule type" value="Genomic_DNA"/>
</dbReference>
<dbReference type="RefSeq" id="WP_233481651.1">
    <property type="nucleotide sequence ID" value="NZ_CP013970.1"/>
</dbReference>
<reference evidence="2 3" key="1">
    <citation type="submission" date="2016-01" db="EMBL/GenBank/DDBJ databases">
        <authorList>
            <person name="Oliw E.H."/>
        </authorList>
    </citation>
    <scope>NUCLEOTIDE SEQUENCE [LARGE SCALE GENOMIC DNA]</scope>
    <source>
        <strain evidence="2 3">MDcuke</strain>
    </source>
</reference>
<organism evidence="2 3">
    <name type="scientific">Erwinia tracheiphila</name>
    <dbReference type="NCBI Taxonomy" id="65700"/>
    <lineage>
        <taxon>Bacteria</taxon>
        <taxon>Pseudomonadati</taxon>
        <taxon>Pseudomonadota</taxon>
        <taxon>Gammaproteobacteria</taxon>
        <taxon>Enterobacterales</taxon>
        <taxon>Erwiniaceae</taxon>
        <taxon>Erwinia</taxon>
    </lineage>
</organism>
<protein>
    <submittedName>
        <fullName evidence="2">Uncharacterized protein</fullName>
    </submittedName>
</protein>
<accession>A0A345CWK3</accession>
<keyword evidence="1" id="KW-0812">Transmembrane</keyword>
<evidence type="ECO:0000313" key="2">
    <source>
        <dbReference type="EMBL" id="AXF77820.1"/>
    </source>
</evidence>
<name>A0A345CWK3_9GAMM</name>
<dbReference type="Proteomes" id="UP000264980">
    <property type="component" value="Chromosome"/>
</dbReference>
<feature type="transmembrane region" description="Helical" evidence="1">
    <location>
        <begin position="57"/>
        <end position="77"/>
    </location>
</feature>
<keyword evidence="1" id="KW-1133">Transmembrane helix</keyword>
<evidence type="ECO:0000256" key="1">
    <source>
        <dbReference type="SAM" id="Phobius"/>
    </source>
</evidence>
<keyword evidence="1" id="KW-0472">Membrane</keyword>
<evidence type="ECO:0000313" key="3">
    <source>
        <dbReference type="Proteomes" id="UP000264980"/>
    </source>
</evidence>
<gene>
    <name evidence="2" type="ORF">AV903_20135</name>
</gene>
<dbReference type="AlphaFoldDB" id="A0A345CWK3"/>